<sequence length="215" mass="24395">MKEAKEQSIFEWSIKLKTITSLIIFVFALLFLFDGFYITAKAQYAQYLIADSWRHYMNTGEQKKPWPWADTYPVAKLEMYQKTQYILAGASGRNLAFGPAHMLQTASLGSPGNAAIAGHRDTHFDVLKNAKMGDLVYLTSRNKNLKKSTISSLNSKDAYLKQAYRVTNIEIVDQHNLDVLDNNESTTSITLITCYPFDSIEPNPPLRYVVKAQKI</sequence>
<comment type="caution">
    <text evidence="3">The sequence shown here is derived from an EMBL/GenBank/DDBJ whole genome shotgun (WGS) entry which is preliminary data.</text>
</comment>
<name>K6ZJS2_9ALTE</name>
<organism evidence="3 4">
    <name type="scientific">Brumicola pallidula DSM 14239 = ACAM 615</name>
    <dbReference type="NCBI Taxonomy" id="1121922"/>
    <lineage>
        <taxon>Bacteria</taxon>
        <taxon>Pseudomonadati</taxon>
        <taxon>Pseudomonadota</taxon>
        <taxon>Gammaproteobacteria</taxon>
        <taxon>Alteromonadales</taxon>
        <taxon>Alteromonadaceae</taxon>
        <taxon>Brumicola</taxon>
    </lineage>
</organism>
<dbReference type="EMBL" id="BAEQ01000042">
    <property type="protein sequence ID" value="GAC29133.1"/>
    <property type="molecule type" value="Genomic_DNA"/>
</dbReference>
<dbReference type="RefSeq" id="WP_006011697.1">
    <property type="nucleotide sequence ID" value="NZ_AUAV01000014.1"/>
</dbReference>
<keyword evidence="2" id="KW-0472">Membrane</keyword>
<dbReference type="Pfam" id="PF04203">
    <property type="entry name" value="Sortase"/>
    <property type="match status" value="1"/>
</dbReference>
<dbReference type="CDD" id="cd05828">
    <property type="entry name" value="Sortase_D_1"/>
    <property type="match status" value="1"/>
</dbReference>
<keyword evidence="2" id="KW-1133">Transmembrane helix</keyword>
<accession>K6ZJS2</accession>
<proteinExistence type="predicted"/>
<evidence type="ECO:0000313" key="4">
    <source>
        <dbReference type="Proteomes" id="UP000006251"/>
    </source>
</evidence>
<dbReference type="InterPro" id="IPR022445">
    <property type="entry name" value="Sortase_proteobact_type"/>
</dbReference>
<dbReference type="OrthoDB" id="9790661at2"/>
<gene>
    <name evidence="3" type="primary">srtA</name>
    <name evidence="3" type="ORF">GPAL_2272</name>
</gene>
<dbReference type="InterPro" id="IPR005754">
    <property type="entry name" value="Sortase"/>
</dbReference>
<keyword evidence="1 3" id="KW-0378">Hydrolase</keyword>
<dbReference type="NCBIfam" id="TIGR03784">
    <property type="entry name" value="marine_sortase"/>
    <property type="match status" value="1"/>
</dbReference>
<evidence type="ECO:0000256" key="2">
    <source>
        <dbReference type="SAM" id="Phobius"/>
    </source>
</evidence>
<evidence type="ECO:0000256" key="1">
    <source>
        <dbReference type="ARBA" id="ARBA00022801"/>
    </source>
</evidence>
<dbReference type="EC" id="3.4.22.70" evidence="3"/>
<dbReference type="Proteomes" id="UP000006251">
    <property type="component" value="Unassembled WGS sequence"/>
</dbReference>
<feature type="transmembrane region" description="Helical" evidence="2">
    <location>
        <begin position="21"/>
        <end position="40"/>
    </location>
</feature>
<dbReference type="AlphaFoldDB" id="K6ZJS2"/>
<dbReference type="STRING" id="1121922.GCA_000428905_02652"/>
<dbReference type="SUPFAM" id="SSF63817">
    <property type="entry name" value="Sortase"/>
    <property type="match status" value="1"/>
</dbReference>
<protein>
    <submittedName>
        <fullName evidence="3">Sortase A</fullName>
        <ecNumber evidence="3">3.4.22.70</ecNumber>
    </submittedName>
</protein>
<dbReference type="Gene3D" id="2.40.260.10">
    <property type="entry name" value="Sortase"/>
    <property type="match status" value="1"/>
</dbReference>
<keyword evidence="4" id="KW-1185">Reference proteome</keyword>
<dbReference type="InterPro" id="IPR023365">
    <property type="entry name" value="Sortase_dom-sf"/>
</dbReference>
<dbReference type="InterPro" id="IPR041999">
    <property type="entry name" value="Sortase_D_1"/>
</dbReference>
<dbReference type="GO" id="GO:0016787">
    <property type="term" value="F:hydrolase activity"/>
    <property type="evidence" value="ECO:0007669"/>
    <property type="project" value="UniProtKB-KW"/>
</dbReference>
<evidence type="ECO:0000313" key="3">
    <source>
        <dbReference type="EMBL" id="GAC29133.1"/>
    </source>
</evidence>
<keyword evidence="2" id="KW-0812">Transmembrane</keyword>
<reference evidence="4" key="1">
    <citation type="journal article" date="2014" name="Environ. Microbiol.">
        <title>Comparative genomics of the marine bacterial genus Glaciecola reveals the high degree of genomic diversity and genomic characteristic for cold adaptation.</title>
        <authorList>
            <person name="Qin Q.L."/>
            <person name="Xie B.B."/>
            <person name="Yu Y."/>
            <person name="Shu Y.L."/>
            <person name="Rong J.C."/>
            <person name="Zhang Y.J."/>
            <person name="Zhao D.L."/>
            <person name="Chen X.L."/>
            <person name="Zhang X.Y."/>
            <person name="Chen B."/>
            <person name="Zhou B.C."/>
            <person name="Zhang Y.Z."/>
        </authorList>
    </citation>
    <scope>NUCLEOTIDE SEQUENCE [LARGE SCALE GENOMIC DNA]</scope>
    <source>
        <strain evidence="4">ACAM 615</strain>
    </source>
</reference>